<evidence type="ECO:0000256" key="2">
    <source>
        <dbReference type="SAM" id="MobiDB-lite"/>
    </source>
</evidence>
<accession>A0A370CH29</accession>
<name>A0A370CH29_9COXI</name>
<dbReference type="InterPro" id="IPR032675">
    <property type="entry name" value="LRR_dom_sf"/>
</dbReference>
<gene>
    <name evidence="3" type="ORF">CFE62_005380</name>
</gene>
<evidence type="ECO:0000313" key="3">
    <source>
        <dbReference type="EMBL" id="RDH40123.1"/>
    </source>
</evidence>
<organism evidence="3 4">
    <name type="scientific">Candidatus Aquirickettsiella gammari</name>
    <dbReference type="NCBI Taxonomy" id="2016198"/>
    <lineage>
        <taxon>Bacteria</taxon>
        <taxon>Pseudomonadati</taxon>
        <taxon>Pseudomonadota</taxon>
        <taxon>Gammaproteobacteria</taxon>
        <taxon>Legionellales</taxon>
        <taxon>Coxiellaceae</taxon>
        <taxon>Candidatus Aquirickettsiella</taxon>
    </lineage>
</organism>
<protein>
    <submittedName>
        <fullName evidence="3">Uncharacterized protein</fullName>
    </submittedName>
</protein>
<keyword evidence="4" id="KW-1185">Reference proteome</keyword>
<feature type="coiled-coil region" evidence="1">
    <location>
        <begin position="601"/>
        <end position="628"/>
    </location>
</feature>
<dbReference type="EMBL" id="NMOS02000015">
    <property type="protein sequence ID" value="RDH40123.1"/>
    <property type="molecule type" value="Genomic_DNA"/>
</dbReference>
<evidence type="ECO:0000313" key="4">
    <source>
        <dbReference type="Proteomes" id="UP000226429"/>
    </source>
</evidence>
<sequence length="686" mass="79491">MPVFSEVLDRFRESGCFELQNTIVSFKQLDQLLENLVSSEQAPYPKFQLRDVTIVPFHQEELIDQSAPRNTALTGSLRKEELPALLWDRAEPLYSVDYKYDKALLFLSYMDISIEREIESEQIKAISEKILINLFKQAIWLVIKLENVTIVKEQKLGFQFMDDLYETLIPYAAQITELSLKQVDLFNRSALLRFLSVASRLKTLGLEDLNLENEIFNRLSQQPSDFLKRLCAGLVHHATLQLLDLGQSRLNAGDYQALLALLAHNYRLDKLVILKPSRFDGERFLYDELCKRMDERAEKSAFQRFKEIQLTLSNLHQLAEWALQSDEATFVKLDLNGRSRSKLAITYPAGETMSGHFLKKLPEGFRRCPEYTARCWPIHLDLKQCLEDQTSLGAHLLEKAFQLRKPEYMRLLLDAGANLLESLPDEPSLVGRIFAAKEEKIYKKIILDHVKKDLSVFVPFIARLLPSYKKIDDGLRDIKLQLDKFVTILLEQDQLPFLFKLFMGIGLEAKKENWEKDFRLIVTAAQVGTHKDPVTHSSLSNFEKMIEILYGEVEQAKNQWFRGYQFNCKLLESLKQLLESIKVYKNHLFIEWENGQAGGSLEQVNIKLQQKEKEYQEKIKNMRKQHAQDYADQEARFEARFANQEARFEAKLSKLFPHAAQEEAGASASYSHTSENSTHFFTRPSN</sequence>
<reference evidence="3 4" key="1">
    <citation type="journal article" date="2017" name="Int. J. Syst. Evol. Microbiol.">
        <title>Aquarickettsiella crustaci n. gen. n. sp. (Gammaproteobacteria: Legionellales: Coxiellaceae); a bacterial pathogen of the freshwater crustacean: Gammarus fossarum (Malacostraca: Amphipoda).</title>
        <authorList>
            <person name="Bojko J."/>
            <person name="Dunn A.M."/>
            <person name="Stebbing P.D."/>
            <person name="Van Aerle R."/>
            <person name="Bacela-Spychalska K."/>
            <person name="Bean T.P."/>
            <person name="Stentiford G.D."/>
        </authorList>
    </citation>
    <scope>NUCLEOTIDE SEQUENCE [LARGE SCALE GENOMIC DNA]</scope>
    <source>
        <strain evidence="3">RA15029</strain>
    </source>
</reference>
<evidence type="ECO:0000256" key="1">
    <source>
        <dbReference type="SAM" id="Coils"/>
    </source>
</evidence>
<feature type="compositionally biased region" description="Polar residues" evidence="2">
    <location>
        <begin position="668"/>
        <end position="686"/>
    </location>
</feature>
<dbReference type="AlphaFoldDB" id="A0A370CH29"/>
<feature type="region of interest" description="Disordered" evidence="2">
    <location>
        <begin position="663"/>
        <end position="686"/>
    </location>
</feature>
<dbReference type="Proteomes" id="UP000226429">
    <property type="component" value="Unassembled WGS sequence"/>
</dbReference>
<keyword evidence="1" id="KW-0175">Coiled coil</keyword>
<dbReference type="Gene3D" id="3.80.10.10">
    <property type="entry name" value="Ribonuclease Inhibitor"/>
    <property type="match status" value="1"/>
</dbReference>
<dbReference type="SUPFAM" id="SSF52047">
    <property type="entry name" value="RNI-like"/>
    <property type="match status" value="1"/>
</dbReference>
<proteinExistence type="predicted"/>
<comment type="caution">
    <text evidence="3">The sequence shown here is derived from an EMBL/GenBank/DDBJ whole genome shotgun (WGS) entry which is preliminary data.</text>
</comment>
<reference evidence="3 4" key="2">
    <citation type="journal article" date="2018" name="J. Invertebr. Pathol.">
        <title>'Candidatus Aquirickettsiella gammari' (Gammaproteobacteria: Legionellales: Coxiellaceae): A bacterial pathogen of the freshwater crustacean Gammarus fossarum (Malacostraca: Amphipoda).</title>
        <authorList>
            <person name="Bojko J."/>
            <person name="Dunn A.M."/>
            <person name="Stebbing P.D."/>
            <person name="van Aerle R."/>
            <person name="Bacela-Spychalska K."/>
            <person name="Bean T.P."/>
            <person name="Urrutia A."/>
            <person name="Stentiford G.D."/>
        </authorList>
    </citation>
    <scope>NUCLEOTIDE SEQUENCE [LARGE SCALE GENOMIC DNA]</scope>
    <source>
        <strain evidence="3">RA15029</strain>
    </source>
</reference>